<feature type="chain" id="PRO_5040493758" evidence="1">
    <location>
        <begin position="26"/>
        <end position="170"/>
    </location>
</feature>
<protein>
    <submittedName>
        <fullName evidence="2">Uncharacterized protein</fullName>
    </submittedName>
</protein>
<proteinExistence type="predicted"/>
<evidence type="ECO:0000256" key="1">
    <source>
        <dbReference type="SAM" id="SignalP"/>
    </source>
</evidence>
<comment type="caution">
    <text evidence="2">The sequence shown here is derived from an EMBL/GenBank/DDBJ whole genome shotgun (WGS) entry which is preliminary data.</text>
</comment>
<organism evidence="2 3">
    <name type="scientific">Rhodocollybia butyracea</name>
    <dbReference type="NCBI Taxonomy" id="206335"/>
    <lineage>
        <taxon>Eukaryota</taxon>
        <taxon>Fungi</taxon>
        <taxon>Dikarya</taxon>
        <taxon>Basidiomycota</taxon>
        <taxon>Agaricomycotina</taxon>
        <taxon>Agaricomycetes</taxon>
        <taxon>Agaricomycetidae</taxon>
        <taxon>Agaricales</taxon>
        <taxon>Marasmiineae</taxon>
        <taxon>Omphalotaceae</taxon>
        <taxon>Rhodocollybia</taxon>
    </lineage>
</organism>
<keyword evidence="1" id="KW-0732">Signal</keyword>
<dbReference type="EMBL" id="JADNRY010000031">
    <property type="protein sequence ID" value="KAF9071601.1"/>
    <property type="molecule type" value="Genomic_DNA"/>
</dbReference>
<accession>A0A9P5PSQ0</accession>
<dbReference type="OrthoDB" id="2962003at2759"/>
<evidence type="ECO:0000313" key="3">
    <source>
        <dbReference type="Proteomes" id="UP000772434"/>
    </source>
</evidence>
<gene>
    <name evidence="2" type="ORF">BDP27DRAFT_513249</name>
</gene>
<dbReference type="AlphaFoldDB" id="A0A9P5PSQ0"/>
<evidence type="ECO:0000313" key="2">
    <source>
        <dbReference type="EMBL" id="KAF9071601.1"/>
    </source>
</evidence>
<dbReference type="Proteomes" id="UP000772434">
    <property type="component" value="Unassembled WGS sequence"/>
</dbReference>
<keyword evidence="3" id="KW-1185">Reference proteome</keyword>
<feature type="signal peptide" evidence="1">
    <location>
        <begin position="1"/>
        <end position="25"/>
    </location>
</feature>
<name>A0A9P5PSQ0_9AGAR</name>
<sequence>MRCPGLRIGESLLLLSPFFAVLGSAQQSTSFAPVTLWQVGQGHLLQGSIATLPLEILGAASDGSSTTYLYQAVNLATVTLTTEGKTTTQISPSPTPRTIVASSSGWVERFPSATTTNSIGCFLINSISGACFSGTSIINTGAPTPEVLVVTSLSTSTPTTLPSSAFSKTL</sequence>
<reference evidence="2" key="1">
    <citation type="submission" date="2020-11" db="EMBL/GenBank/DDBJ databases">
        <authorList>
            <consortium name="DOE Joint Genome Institute"/>
            <person name="Ahrendt S."/>
            <person name="Riley R."/>
            <person name="Andreopoulos W."/>
            <person name="Labutti K."/>
            <person name="Pangilinan J."/>
            <person name="Ruiz-Duenas F.J."/>
            <person name="Barrasa J.M."/>
            <person name="Sanchez-Garcia M."/>
            <person name="Camarero S."/>
            <person name="Miyauchi S."/>
            <person name="Serrano A."/>
            <person name="Linde D."/>
            <person name="Babiker R."/>
            <person name="Drula E."/>
            <person name="Ayuso-Fernandez I."/>
            <person name="Pacheco R."/>
            <person name="Padilla G."/>
            <person name="Ferreira P."/>
            <person name="Barriuso J."/>
            <person name="Kellner H."/>
            <person name="Castanera R."/>
            <person name="Alfaro M."/>
            <person name="Ramirez L."/>
            <person name="Pisabarro A.G."/>
            <person name="Kuo A."/>
            <person name="Tritt A."/>
            <person name="Lipzen A."/>
            <person name="He G."/>
            <person name="Yan M."/>
            <person name="Ng V."/>
            <person name="Cullen D."/>
            <person name="Martin F."/>
            <person name="Rosso M.-N."/>
            <person name="Henrissat B."/>
            <person name="Hibbett D."/>
            <person name="Martinez A.T."/>
            <person name="Grigoriev I.V."/>
        </authorList>
    </citation>
    <scope>NUCLEOTIDE SEQUENCE</scope>
    <source>
        <strain evidence="2">AH 40177</strain>
    </source>
</reference>